<evidence type="ECO:0000256" key="8">
    <source>
        <dbReference type="PROSITE-ProRule" id="PRU01360"/>
    </source>
</evidence>
<evidence type="ECO:0000256" key="5">
    <source>
        <dbReference type="ARBA" id="ARBA00023077"/>
    </source>
</evidence>
<feature type="region of interest" description="Disordered" evidence="10">
    <location>
        <begin position="1"/>
        <end position="21"/>
    </location>
</feature>
<dbReference type="Gene3D" id="2.40.170.20">
    <property type="entry name" value="TonB-dependent receptor, beta-barrel domain"/>
    <property type="match status" value="1"/>
</dbReference>
<dbReference type="KEGG" id="mbah:HYN46_05405"/>
<evidence type="ECO:0000313" key="14">
    <source>
        <dbReference type="Proteomes" id="UP000253940"/>
    </source>
</evidence>
<dbReference type="CDD" id="cd01347">
    <property type="entry name" value="ligand_gated_channel"/>
    <property type="match status" value="1"/>
</dbReference>
<keyword evidence="5 9" id="KW-0798">TonB box</keyword>
<comment type="similarity">
    <text evidence="8 9">Belongs to the TonB-dependent receptor family.</text>
</comment>
<sequence length="809" mass="86438">MADTPTDTAAVAPETSTTTTPVVKVATTPDKVDAMIVTGTRRSGGLKAVDSASPIQVLDSNTLKRTGQPDLIQAMAQNMPSFTAQAFGGDTANLTLSARLRGLSPNDTLVLINGKRRHTTSNLAVLGGPYQGGAAADLNFIPVSAIDHIEVLQDGAAAQYGTDAIAGVVNIILKKDTSGGSFSTTGGQYFDGGGRTGDASVNAGFAPNDASYVNVTAETKFHGRSDRGGIDPRVIDNANLNKMPMLTSAGDYPYVNHISGDAAYHLNIFSVNAGYDFGNDTELYSFATYGEKTANAFENYRMPNRLPAIYPLGFSPKETISEKDFGVTTGIKGKILDAWNWDLSTTYGRDNSSIGVADSGNVSLYNDTGSTPLDFHAGEFTATQWTTNLDLSREFDVGFKTPINVAFGAEYRRDGYEIGAGDPGSRYKEGSQSYPGFLLTDAGDHNRNNKSLYVDVSGSPIDKLKLDIAGRYENYSDFGSARIGKITGRYDFTPEIAFRSTISNGFRAPTLAEEYYSATNVSPTSAFVQLAPNSPGAALVGVNGLKAEKSQNYSFGFVFKPIPKATITLDAYQINIRDRIVGSGALYGSGGSINSPAVTAAILANGNALDPTVTQTGINIFSNAVNTRNRGAELVFTYSSDYGDYGRVDWSLAGNYNQVDVTKINQAPSQLLPQTLLDKVAISDLETASPKSRVNFGALWKVGPWSINLRESFYGASSEFGSEDGSAYYETKIKPKIITDLEVSNKVTKSVTVTLGANNLFNQYPNKVSSELLAAQRAALDNAAVTVYPSFSPFGINGGYYYARLNYTF</sequence>
<keyword evidence="7 8" id="KW-0998">Cell outer membrane</keyword>
<evidence type="ECO:0000256" key="10">
    <source>
        <dbReference type="SAM" id="MobiDB-lite"/>
    </source>
</evidence>
<dbReference type="Gene3D" id="2.170.130.10">
    <property type="entry name" value="TonB-dependent receptor, plug domain"/>
    <property type="match status" value="1"/>
</dbReference>
<evidence type="ECO:0000256" key="9">
    <source>
        <dbReference type="RuleBase" id="RU003357"/>
    </source>
</evidence>
<evidence type="ECO:0000313" key="13">
    <source>
        <dbReference type="EMBL" id="AXI04563.1"/>
    </source>
</evidence>
<dbReference type="InterPro" id="IPR012910">
    <property type="entry name" value="Plug_dom"/>
</dbReference>
<gene>
    <name evidence="13" type="ORF">HYN46_05405</name>
</gene>
<dbReference type="InterPro" id="IPR039426">
    <property type="entry name" value="TonB-dep_rcpt-like"/>
</dbReference>
<reference evidence="13 14" key="1">
    <citation type="submission" date="2018-07" db="EMBL/GenBank/DDBJ databases">
        <title>Genome sequencing of Moraxellaceae gen. HYN0046.</title>
        <authorList>
            <person name="Kim M."/>
            <person name="Yi H."/>
        </authorList>
    </citation>
    <scope>NUCLEOTIDE SEQUENCE [LARGE SCALE GENOMIC DNA]</scope>
    <source>
        <strain evidence="13 14">HYN0046</strain>
    </source>
</reference>
<dbReference type="SUPFAM" id="SSF56935">
    <property type="entry name" value="Porins"/>
    <property type="match status" value="1"/>
</dbReference>
<name>A0A345PBA4_9GAMM</name>
<evidence type="ECO:0000256" key="7">
    <source>
        <dbReference type="ARBA" id="ARBA00023237"/>
    </source>
</evidence>
<dbReference type="OrthoDB" id="9760494at2"/>
<dbReference type="GO" id="GO:0009279">
    <property type="term" value="C:cell outer membrane"/>
    <property type="evidence" value="ECO:0007669"/>
    <property type="project" value="UniProtKB-SubCell"/>
</dbReference>
<dbReference type="InterPro" id="IPR036942">
    <property type="entry name" value="Beta-barrel_TonB_sf"/>
</dbReference>
<dbReference type="InterPro" id="IPR037066">
    <property type="entry name" value="Plug_dom_sf"/>
</dbReference>
<protein>
    <submittedName>
        <fullName evidence="13">TonB-dependent receptor</fullName>
    </submittedName>
</protein>
<accession>A0A345PBA4</accession>
<keyword evidence="4 8" id="KW-0812">Transmembrane</keyword>
<proteinExistence type="inferred from homology"/>
<dbReference type="PANTHER" id="PTHR47234">
    <property type="match status" value="1"/>
</dbReference>
<dbReference type="PROSITE" id="PS52016">
    <property type="entry name" value="TONB_DEPENDENT_REC_3"/>
    <property type="match status" value="1"/>
</dbReference>
<feature type="domain" description="TonB-dependent receptor-like beta-barrel" evidence="11">
    <location>
        <begin position="275"/>
        <end position="760"/>
    </location>
</feature>
<organism evidence="13 14">
    <name type="scientific">Aquirhabdus parva</name>
    <dbReference type="NCBI Taxonomy" id="2283318"/>
    <lineage>
        <taxon>Bacteria</taxon>
        <taxon>Pseudomonadati</taxon>
        <taxon>Pseudomonadota</taxon>
        <taxon>Gammaproteobacteria</taxon>
        <taxon>Moraxellales</taxon>
        <taxon>Moraxellaceae</taxon>
        <taxon>Aquirhabdus</taxon>
    </lineage>
</organism>
<evidence type="ECO:0000256" key="6">
    <source>
        <dbReference type="ARBA" id="ARBA00023136"/>
    </source>
</evidence>
<keyword evidence="13" id="KW-0675">Receptor</keyword>
<evidence type="ECO:0000256" key="2">
    <source>
        <dbReference type="ARBA" id="ARBA00022448"/>
    </source>
</evidence>
<evidence type="ECO:0000256" key="3">
    <source>
        <dbReference type="ARBA" id="ARBA00022452"/>
    </source>
</evidence>
<keyword evidence="3 8" id="KW-1134">Transmembrane beta strand</keyword>
<evidence type="ECO:0000256" key="4">
    <source>
        <dbReference type="ARBA" id="ARBA00022692"/>
    </source>
</evidence>
<evidence type="ECO:0000259" key="12">
    <source>
        <dbReference type="Pfam" id="PF07715"/>
    </source>
</evidence>
<dbReference type="AlphaFoldDB" id="A0A345PBA4"/>
<dbReference type="PANTHER" id="PTHR47234:SF3">
    <property type="entry name" value="SECRETIN_TONB SHORT N-TERMINAL DOMAIN-CONTAINING PROTEIN"/>
    <property type="match status" value="1"/>
</dbReference>
<evidence type="ECO:0000256" key="1">
    <source>
        <dbReference type="ARBA" id="ARBA00004571"/>
    </source>
</evidence>
<dbReference type="Pfam" id="PF00593">
    <property type="entry name" value="TonB_dep_Rec_b-barrel"/>
    <property type="match status" value="1"/>
</dbReference>
<dbReference type="InterPro" id="IPR000531">
    <property type="entry name" value="Beta-barrel_TonB"/>
</dbReference>
<feature type="domain" description="TonB-dependent receptor plug" evidence="12">
    <location>
        <begin position="49"/>
        <end position="168"/>
    </location>
</feature>
<comment type="subcellular location">
    <subcellularLocation>
        <location evidence="1 8">Cell outer membrane</location>
        <topology evidence="1 8">Multi-pass membrane protein</topology>
    </subcellularLocation>
</comment>
<dbReference type="Pfam" id="PF07715">
    <property type="entry name" value="Plug"/>
    <property type="match status" value="1"/>
</dbReference>
<keyword evidence="2 8" id="KW-0813">Transport</keyword>
<dbReference type="Proteomes" id="UP000253940">
    <property type="component" value="Chromosome"/>
</dbReference>
<evidence type="ECO:0000259" key="11">
    <source>
        <dbReference type="Pfam" id="PF00593"/>
    </source>
</evidence>
<dbReference type="EMBL" id="CP031222">
    <property type="protein sequence ID" value="AXI04563.1"/>
    <property type="molecule type" value="Genomic_DNA"/>
</dbReference>
<keyword evidence="14" id="KW-1185">Reference proteome</keyword>
<keyword evidence="6 8" id="KW-0472">Membrane</keyword>